<evidence type="ECO:0000313" key="4">
    <source>
        <dbReference type="Proteomes" id="UP000002432"/>
    </source>
</evidence>
<dbReference type="HOGENOM" id="CLU_024840_1_1_0"/>
<dbReference type="KEGG" id="aba:Acid345_2755"/>
<dbReference type="GO" id="GO:0032259">
    <property type="term" value="P:methylation"/>
    <property type="evidence" value="ECO:0007669"/>
    <property type="project" value="UniProtKB-KW"/>
</dbReference>
<dbReference type="InterPro" id="IPR003788">
    <property type="entry name" value="NDUFAF7"/>
</dbReference>
<dbReference type="SUPFAM" id="SSF53335">
    <property type="entry name" value="S-adenosyl-L-methionine-dependent methyltransferases"/>
    <property type="match status" value="1"/>
</dbReference>
<dbReference type="Gene3D" id="3.40.50.12710">
    <property type="match status" value="1"/>
</dbReference>
<dbReference type="PANTHER" id="PTHR12049:SF7">
    <property type="entry name" value="PROTEIN ARGININE METHYLTRANSFERASE NDUFAF7, MITOCHONDRIAL"/>
    <property type="match status" value="1"/>
</dbReference>
<dbReference type="OrthoDB" id="9794208at2"/>
<gene>
    <name evidence="3" type="ordered locus">Acid345_2755</name>
</gene>
<sequence length="370" mass="41930">MSLREVIIDIIRRDGPIPFSRYMELCLYHPELGYYSRPREKFGKAGDFYTSSDVHAVFGRLLCRQFEEMWRLLGSPGQMDLVELGPGRGLFGQDVLDWAGKKFPEFAKALRYWLVESSPSLRARLRERFAGDSRVSVYEGLEAAASNCGDSLVMFGNEFFDAIPVELLSRAGELYIAEDKGHFIDRWVQPPHDHVQYLRDYSVPPESRGRVEVAMQSQEWMEKIAHAFAERRGFALFIDYGYTREQQLAGRHLDTLMTFREHQASANPYEAPGEQDITTHVNFTALQGVAEKNGMTSLGLVTQSQFLLGVGQQTEFADAFESCVLPQERAKVAMQLKHLISPEEMGERFHALVLARGIQGGQLSGLSFSR</sequence>
<evidence type="ECO:0000313" key="3">
    <source>
        <dbReference type="EMBL" id="ABF41756.1"/>
    </source>
</evidence>
<dbReference type="GO" id="GO:0035243">
    <property type="term" value="F:protein-arginine omega-N symmetric methyltransferase activity"/>
    <property type="evidence" value="ECO:0007669"/>
    <property type="project" value="TreeGrafter"/>
</dbReference>
<accession>Q1IMZ4</accession>
<proteinExistence type="predicted"/>
<dbReference type="InterPro" id="IPR029063">
    <property type="entry name" value="SAM-dependent_MTases_sf"/>
</dbReference>
<evidence type="ECO:0000256" key="1">
    <source>
        <dbReference type="ARBA" id="ARBA00022603"/>
    </source>
</evidence>
<dbReference type="STRING" id="204669.Acid345_2755"/>
<evidence type="ECO:0008006" key="5">
    <source>
        <dbReference type="Google" id="ProtNLM"/>
    </source>
</evidence>
<dbReference type="Pfam" id="PF02636">
    <property type="entry name" value="Methyltransf_28"/>
    <property type="match status" value="1"/>
</dbReference>
<dbReference type="InterPro" id="IPR038375">
    <property type="entry name" value="NDUFAF7_sf"/>
</dbReference>
<protein>
    <recommendedName>
        <fullName evidence="5">SAM-dependent methyltransferase</fullName>
    </recommendedName>
</protein>
<dbReference type="EMBL" id="CP000360">
    <property type="protein sequence ID" value="ABF41756.1"/>
    <property type="molecule type" value="Genomic_DNA"/>
</dbReference>
<dbReference type="Proteomes" id="UP000002432">
    <property type="component" value="Chromosome"/>
</dbReference>
<dbReference type="AlphaFoldDB" id="Q1IMZ4"/>
<dbReference type="PANTHER" id="PTHR12049">
    <property type="entry name" value="PROTEIN ARGININE METHYLTRANSFERASE NDUFAF7, MITOCHONDRIAL"/>
    <property type="match status" value="1"/>
</dbReference>
<dbReference type="EnsemblBacteria" id="ABF41756">
    <property type="protein sequence ID" value="ABF41756"/>
    <property type="gene ID" value="Acid345_2755"/>
</dbReference>
<reference evidence="3 4" key="1">
    <citation type="journal article" date="2009" name="Appl. Environ. Microbiol.">
        <title>Three genomes from the phylum Acidobacteria provide insight into the lifestyles of these microorganisms in soils.</title>
        <authorList>
            <person name="Ward N.L."/>
            <person name="Challacombe J.F."/>
            <person name="Janssen P.H."/>
            <person name="Henrissat B."/>
            <person name="Coutinho P.M."/>
            <person name="Wu M."/>
            <person name="Xie G."/>
            <person name="Haft D.H."/>
            <person name="Sait M."/>
            <person name="Badger J."/>
            <person name="Barabote R.D."/>
            <person name="Bradley B."/>
            <person name="Brettin T.S."/>
            <person name="Brinkac L.M."/>
            <person name="Bruce D."/>
            <person name="Creasy T."/>
            <person name="Daugherty S.C."/>
            <person name="Davidsen T.M."/>
            <person name="DeBoy R.T."/>
            <person name="Detter J.C."/>
            <person name="Dodson R.J."/>
            <person name="Durkin A.S."/>
            <person name="Ganapathy A."/>
            <person name="Gwinn-Giglio M."/>
            <person name="Han C.S."/>
            <person name="Khouri H."/>
            <person name="Kiss H."/>
            <person name="Kothari S.P."/>
            <person name="Madupu R."/>
            <person name="Nelson K.E."/>
            <person name="Nelson W.C."/>
            <person name="Paulsen I."/>
            <person name="Penn K."/>
            <person name="Ren Q."/>
            <person name="Rosovitz M.J."/>
            <person name="Selengut J.D."/>
            <person name="Shrivastava S."/>
            <person name="Sullivan S.A."/>
            <person name="Tapia R."/>
            <person name="Thompson L.S."/>
            <person name="Watkins K.L."/>
            <person name="Yang Q."/>
            <person name="Yu C."/>
            <person name="Zafar N."/>
            <person name="Zhou L."/>
            <person name="Kuske C.R."/>
        </authorList>
    </citation>
    <scope>NUCLEOTIDE SEQUENCE [LARGE SCALE GENOMIC DNA]</scope>
    <source>
        <strain evidence="3 4">Ellin345</strain>
    </source>
</reference>
<keyword evidence="1" id="KW-0489">Methyltransferase</keyword>
<evidence type="ECO:0000256" key="2">
    <source>
        <dbReference type="ARBA" id="ARBA00022679"/>
    </source>
</evidence>
<dbReference type="RefSeq" id="WP_011523557.1">
    <property type="nucleotide sequence ID" value="NC_008009.1"/>
</dbReference>
<name>Q1IMZ4_KORVE</name>
<dbReference type="eggNOG" id="COG1565">
    <property type="taxonomic scope" value="Bacteria"/>
</dbReference>
<organism evidence="3 4">
    <name type="scientific">Koribacter versatilis (strain Ellin345)</name>
    <dbReference type="NCBI Taxonomy" id="204669"/>
    <lineage>
        <taxon>Bacteria</taxon>
        <taxon>Pseudomonadati</taxon>
        <taxon>Acidobacteriota</taxon>
        <taxon>Terriglobia</taxon>
        <taxon>Terriglobales</taxon>
        <taxon>Candidatus Korobacteraceae</taxon>
        <taxon>Candidatus Korobacter</taxon>
    </lineage>
</organism>
<keyword evidence="4" id="KW-1185">Reference proteome</keyword>
<keyword evidence="2" id="KW-0808">Transferase</keyword>